<evidence type="ECO:0000256" key="1">
    <source>
        <dbReference type="SAM" id="MobiDB-lite"/>
    </source>
</evidence>
<gene>
    <name evidence="2" type="ORF">ENSA5_07680</name>
</gene>
<feature type="region of interest" description="Disordered" evidence="1">
    <location>
        <begin position="148"/>
        <end position="167"/>
    </location>
</feature>
<name>A0A2S9YHC5_9BACT</name>
<proteinExistence type="predicted"/>
<dbReference type="SUPFAM" id="SSF56925">
    <property type="entry name" value="OMPA-like"/>
    <property type="match status" value="1"/>
</dbReference>
<reference evidence="2 3" key="1">
    <citation type="submission" date="2018-03" db="EMBL/GenBank/DDBJ databases">
        <title>Draft Genome Sequences of the Obligatory Marine Myxobacteria Enhygromyxa salina SWB005.</title>
        <authorList>
            <person name="Poehlein A."/>
            <person name="Moghaddam J.A."/>
            <person name="Harms H."/>
            <person name="Alanjari M."/>
            <person name="Koenig G.M."/>
            <person name="Daniel R."/>
            <person name="Schaeberle T.F."/>
        </authorList>
    </citation>
    <scope>NUCLEOTIDE SEQUENCE [LARGE SCALE GENOMIC DNA]</scope>
    <source>
        <strain evidence="2 3">SWB005</strain>
    </source>
</reference>
<protein>
    <recommendedName>
        <fullName evidence="4">FecR protein domain-containing protein</fullName>
    </recommendedName>
</protein>
<dbReference type="RefSeq" id="WP_106390216.1">
    <property type="nucleotide sequence ID" value="NZ_PVNK01000039.1"/>
</dbReference>
<keyword evidence="3" id="KW-1185">Reference proteome</keyword>
<dbReference type="Proteomes" id="UP000237968">
    <property type="component" value="Unassembled WGS sequence"/>
</dbReference>
<accession>A0A2S9YHC5</accession>
<dbReference type="OrthoDB" id="5481770at2"/>
<comment type="caution">
    <text evidence="2">The sequence shown here is derived from an EMBL/GenBank/DDBJ whole genome shotgun (WGS) entry which is preliminary data.</text>
</comment>
<dbReference type="InterPro" id="IPR011250">
    <property type="entry name" value="OMP/PagP_B-barrel"/>
</dbReference>
<organism evidence="2 3">
    <name type="scientific">Enhygromyxa salina</name>
    <dbReference type="NCBI Taxonomy" id="215803"/>
    <lineage>
        <taxon>Bacteria</taxon>
        <taxon>Pseudomonadati</taxon>
        <taxon>Myxococcota</taxon>
        <taxon>Polyangia</taxon>
        <taxon>Nannocystales</taxon>
        <taxon>Nannocystaceae</taxon>
        <taxon>Enhygromyxa</taxon>
    </lineage>
</organism>
<evidence type="ECO:0008006" key="4">
    <source>
        <dbReference type="Google" id="ProtNLM"/>
    </source>
</evidence>
<sequence>MLGVLLMVAGPRSASAHDGPDGKITHKHNEVRKQPAAEAEWQDAQVGDLVYKQGRVNTLDSSTAAVVFRDDGSVAMRANTLLIVYGHHALRNKKVIAMDAELERGALRARLGELEGGSDDRQAVIATPSAKTDLEGGNSLLKVDDEGTSRIHNHGDGNTTVSGKAGGRAKVAKGMGVKVKKAKRVAKPIPLPPTPTWLDGPRTFLSVSGRISGIRGSWGTISAAQSYFFEVAADVEGVEVLSAIEVPKSVENFEVHGLLAGDYHVRVASVDDDQFESIPSDAVSVSLVDVELLGPGGVAPTWPEDGGLSPVPVVVPGTALSLPAGIRCGPSPEQLDARPLFIQAGRHELYCEDDAGAPVASFPVEVPNIGSGLRDPDAAEAELVTVIRGQKATHELALDSSVPLPSELYISAPDEVTVESVVPGETAGTWEITLLAGPEAPEQVELGLSFVAPGETELDTVFATASVTIVDPDEPEPEPERPERHMVEVGVAGGLMLLSPNHGLYQYSVAEHQAFHRPAGEVVLRAGYYPIRWAGVELAGRLVPARAENDERATAYSLRAQLIGQLPYRVTPFVVVGGEMLGVSSVPAALGKDADFGAHLGGGLKFYVTPKLALRLGVSGMFHEGLGDRLSAHLEADLGLSVVLGRRSAGRKR</sequence>
<dbReference type="EMBL" id="PVNK01000039">
    <property type="protein sequence ID" value="PRQ04432.1"/>
    <property type="molecule type" value="Genomic_DNA"/>
</dbReference>
<dbReference type="Gene3D" id="2.40.160.20">
    <property type="match status" value="1"/>
</dbReference>
<evidence type="ECO:0000313" key="2">
    <source>
        <dbReference type="EMBL" id="PRQ04432.1"/>
    </source>
</evidence>
<dbReference type="AlphaFoldDB" id="A0A2S9YHC5"/>
<evidence type="ECO:0000313" key="3">
    <source>
        <dbReference type="Proteomes" id="UP000237968"/>
    </source>
</evidence>